<accession>A0A0G3ES31</accession>
<dbReference type="PATRIC" id="fig|445709.3.peg.1674"/>
<dbReference type="Gene3D" id="3.40.30.10">
    <property type="entry name" value="Glutaredoxin"/>
    <property type="match status" value="1"/>
</dbReference>
<keyword evidence="5 7" id="KW-0411">Iron-sulfur</keyword>
<evidence type="ECO:0000256" key="3">
    <source>
        <dbReference type="ARBA" id="ARBA00022723"/>
    </source>
</evidence>
<dbReference type="GO" id="GO:0016491">
    <property type="term" value="F:oxidoreductase activity"/>
    <property type="evidence" value="ECO:0007669"/>
    <property type="project" value="InterPro"/>
</dbReference>
<protein>
    <submittedName>
        <fullName evidence="8">Formate dehydrogenase</fullName>
    </submittedName>
</protein>
<sequence length="158" mass="17102">MAPQSSETLLPVIERYAGKPASLLVLLHELQDLAGYVPSELVPQIASKLNLSRAEVHGVLTYYHDFRDSPPPRVVVKLCRAEACQSMGTEALAAHIEEHTGCRFDGKRDGALGLESIYCLGQCAQSPALLINDRLYAKVTPAKFDAILARAQEEGASA</sequence>
<dbReference type="InterPro" id="IPR028431">
    <property type="entry name" value="NADP_DH_HndA-like"/>
</dbReference>
<comment type="cofactor">
    <cofactor evidence="6">
        <name>[2Fe-2S] cluster</name>
        <dbReference type="ChEBI" id="CHEBI:190135"/>
    </cofactor>
</comment>
<keyword evidence="3 7" id="KW-0479">Metal-binding</keyword>
<dbReference type="GO" id="GO:0046872">
    <property type="term" value="F:metal ion binding"/>
    <property type="evidence" value="ECO:0007669"/>
    <property type="project" value="UniProtKB-KW"/>
</dbReference>
<dbReference type="SUPFAM" id="SSF52833">
    <property type="entry name" value="Thioredoxin-like"/>
    <property type="match status" value="1"/>
</dbReference>
<dbReference type="InterPro" id="IPR041921">
    <property type="entry name" value="NuoE_N"/>
</dbReference>
<dbReference type="RefSeq" id="WP_047213957.1">
    <property type="nucleotide sequence ID" value="NZ_CP011568.3"/>
</dbReference>
<evidence type="ECO:0000313" key="9">
    <source>
        <dbReference type="Proteomes" id="UP000036700"/>
    </source>
</evidence>
<keyword evidence="9" id="KW-1185">Reference proteome</keyword>
<evidence type="ECO:0000256" key="2">
    <source>
        <dbReference type="ARBA" id="ARBA00022714"/>
    </source>
</evidence>
<evidence type="ECO:0000256" key="4">
    <source>
        <dbReference type="ARBA" id="ARBA00023004"/>
    </source>
</evidence>
<dbReference type="InterPro" id="IPR002023">
    <property type="entry name" value="NuoE-like"/>
</dbReference>
<dbReference type="AlphaFoldDB" id="A0A0G3ES31"/>
<feature type="binding site" evidence="7">
    <location>
        <position position="79"/>
    </location>
    <ligand>
        <name>[2Fe-2S] cluster</name>
        <dbReference type="ChEBI" id="CHEBI:190135"/>
    </ligand>
</feature>
<feature type="binding site" evidence="7">
    <location>
        <position position="84"/>
    </location>
    <ligand>
        <name>[2Fe-2S] cluster</name>
        <dbReference type="ChEBI" id="CHEBI:190135"/>
    </ligand>
</feature>
<dbReference type="GO" id="GO:0051537">
    <property type="term" value="F:2 iron, 2 sulfur cluster binding"/>
    <property type="evidence" value="ECO:0007669"/>
    <property type="project" value="UniProtKB-KW"/>
</dbReference>
<evidence type="ECO:0000256" key="1">
    <source>
        <dbReference type="ARBA" id="ARBA00010643"/>
    </source>
</evidence>
<dbReference type="PIRSF" id="PIRSF000216">
    <property type="entry name" value="NADH_DH_24kDa"/>
    <property type="match status" value="1"/>
</dbReference>
<evidence type="ECO:0000313" key="8">
    <source>
        <dbReference type="EMBL" id="AKJ68137.1"/>
    </source>
</evidence>
<comment type="similarity">
    <text evidence="1">Belongs to the complex I 24 kDa subunit family.</text>
</comment>
<keyword evidence="4 7" id="KW-0408">Iron</keyword>
<dbReference type="CDD" id="cd03081">
    <property type="entry name" value="TRX_Fd_NuoE_FDH_gamma"/>
    <property type="match status" value="1"/>
</dbReference>
<organism evidence="8 9">
    <name type="scientific">Pandoraea thiooxydans</name>
    <dbReference type="NCBI Taxonomy" id="445709"/>
    <lineage>
        <taxon>Bacteria</taxon>
        <taxon>Pseudomonadati</taxon>
        <taxon>Pseudomonadota</taxon>
        <taxon>Betaproteobacteria</taxon>
        <taxon>Burkholderiales</taxon>
        <taxon>Burkholderiaceae</taxon>
        <taxon>Pandoraea</taxon>
    </lineage>
</organism>
<reference evidence="9" key="1">
    <citation type="submission" date="2015-06" db="EMBL/GenBank/DDBJ databases">
        <authorList>
            <person name="Lim Y.L."/>
            <person name="Ee R."/>
            <person name="Yong D."/>
            <person name="How K.Y."/>
            <person name="Yin W.F."/>
            <person name="Chan K.G."/>
        </authorList>
    </citation>
    <scope>NUCLEOTIDE SEQUENCE [LARGE SCALE GENOMIC DNA]</scope>
    <source>
        <strain evidence="9">DSM 25325</strain>
    </source>
</reference>
<dbReference type="STRING" id="445709.ABW99_07845"/>
<dbReference type="KEGG" id="ptx:ABW99_07845"/>
<proteinExistence type="inferred from homology"/>
<dbReference type="Pfam" id="PF01257">
    <property type="entry name" value="2Fe-2S_thioredx"/>
    <property type="match status" value="1"/>
</dbReference>
<dbReference type="EMBL" id="CP011568">
    <property type="protein sequence ID" value="AKJ68137.1"/>
    <property type="molecule type" value="Genomic_DNA"/>
</dbReference>
<dbReference type="Proteomes" id="UP000036700">
    <property type="component" value="Chromosome"/>
</dbReference>
<feature type="binding site" evidence="7">
    <location>
        <position position="123"/>
    </location>
    <ligand>
        <name>[2Fe-2S] cluster</name>
        <dbReference type="ChEBI" id="CHEBI:190135"/>
    </ligand>
</feature>
<feature type="binding site" evidence="7">
    <location>
        <position position="119"/>
    </location>
    <ligand>
        <name>[2Fe-2S] cluster</name>
        <dbReference type="ChEBI" id="CHEBI:190135"/>
    </ligand>
</feature>
<dbReference type="OrthoDB" id="9807941at2"/>
<dbReference type="PANTHER" id="PTHR43342">
    <property type="entry name" value="NADH-QUINONE OXIDOREDUCTASE, E SUBUNIT"/>
    <property type="match status" value="1"/>
</dbReference>
<comment type="cofactor">
    <cofactor evidence="7">
        <name>[2Fe-2S] cluster</name>
        <dbReference type="ChEBI" id="CHEBI:190135"/>
    </cofactor>
    <text evidence="7">Binds 1 [2Fe-2S] cluster.</text>
</comment>
<keyword evidence="2 7" id="KW-0001">2Fe-2S</keyword>
<evidence type="ECO:0000256" key="6">
    <source>
        <dbReference type="ARBA" id="ARBA00034078"/>
    </source>
</evidence>
<name>A0A0G3ES31_9BURK</name>
<evidence type="ECO:0000256" key="7">
    <source>
        <dbReference type="PIRSR" id="PIRSR000216-1"/>
    </source>
</evidence>
<evidence type="ECO:0000256" key="5">
    <source>
        <dbReference type="ARBA" id="ARBA00023014"/>
    </source>
</evidence>
<dbReference type="InterPro" id="IPR036249">
    <property type="entry name" value="Thioredoxin-like_sf"/>
</dbReference>
<gene>
    <name evidence="8" type="ORF">ABW99_07845</name>
</gene>
<dbReference type="PANTHER" id="PTHR43342:SF1">
    <property type="entry name" value="BIFURCATING [FEFE] HYDROGENASE GAMMA SUBUNIT"/>
    <property type="match status" value="1"/>
</dbReference>
<dbReference type="Gene3D" id="1.10.10.1590">
    <property type="entry name" value="NADH-quinone oxidoreductase subunit E"/>
    <property type="match status" value="1"/>
</dbReference>